<dbReference type="KEGG" id="dpo:4805502"/>
<dbReference type="GO" id="GO:0006508">
    <property type="term" value="P:proteolysis"/>
    <property type="evidence" value="ECO:0007669"/>
    <property type="project" value="UniProtKB-KW"/>
</dbReference>
<dbReference type="GO" id="GO:0050832">
    <property type="term" value="P:defense response to fungus"/>
    <property type="evidence" value="ECO:0007669"/>
    <property type="project" value="UniProtKB-ARBA"/>
</dbReference>
<evidence type="ECO:0000256" key="4">
    <source>
        <dbReference type="ARBA" id="ARBA00022801"/>
    </source>
</evidence>
<evidence type="ECO:0000313" key="10">
    <source>
        <dbReference type="RefSeq" id="XP_001361896.4"/>
    </source>
</evidence>
<dbReference type="PROSITE" id="PS00135">
    <property type="entry name" value="TRYPSIN_SER"/>
    <property type="match status" value="1"/>
</dbReference>
<dbReference type="SUPFAM" id="SSF50494">
    <property type="entry name" value="Trypsin-like serine proteases"/>
    <property type="match status" value="1"/>
</dbReference>
<dbReference type="PANTHER" id="PTHR24258:SF136">
    <property type="entry name" value="GH06673P-RELATED"/>
    <property type="match status" value="1"/>
</dbReference>
<dbReference type="Pfam" id="PF00089">
    <property type="entry name" value="Trypsin"/>
    <property type="match status" value="1"/>
</dbReference>
<protein>
    <submittedName>
        <fullName evidence="10">Trypsin-1</fullName>
    </submittedName>
</protein>
<reference evidence="10" key="2">
    <citation type="submission" date="2025-08" db="UniProtKB">
        <authorList>
            <consortium name="RefSeq"/>
        </authorList>
    </citation>
    <scope>IDENTIFICATION</scope>
    <source>
        <strain evidence="10">MV-25-SWS-2005</strain>
        <tissue evidence="10">Whole body</tissue>
    </source>
</reference>
<evidence type="ECO:0000256" key="7">
    <source>
        <dbReference type="RuleBase" id="RU363034"/>
    </source>
</evidence>
<sequence>MKALGEHCIVRSKSCSPRDQLSVSLKTQSEMDDALVGVQLWLLLLLSTCIWAEFCDNGTGECMALTATYCPVIFYNHHLIGADIKYCDEFNDIVCCPIPLDHQSQKPADETHPFERECKRFNEARASCRSTPFIVGGSKAAGQEFPFMALIGTKGNDKADINWDCGGALVHPRFLLTAAHCLETSESKAERLDPDFDSPKFVVRLGELDYNSTTDDAQVQDFRVVNYVVHPSYDDEDGFKNDIAIIEIDRAAVVNEHVAPACLPPSSGDENSQLTAAGWGFTSDKGTKSSHLLKVTLQRFSDEQCLERLQQGIETRTQFCAGSITSNADTCNGDSGGPIFVQHPFYPCLKQVIGIVSYGLVCGTQGLPSVYTKVHLFTDWIESIVWSD</sequence>
<dbReference type="InterPro" id="IPR009003">
    <property type="entry name" value="Peptidase_S1_PA"/>
</dbReference>
<dbReference type="Gene3D" id="2.40.10.10">
    <property type="entry name" value="Trypsin-like serine proteases"/>
    <property type="match status" value="1"/>
</dbReference>
<organism evidence="9 10">
    <name type="scientific">Drosophila pseudoobscura pseudoobscura</name>
    <name type="common">Fruit fly</name>
    <dbReference type="NCBI Taxonomy" id="46245"/>
    <lineage>
        <taxon>Eukaryota</taxon>
        <taxon>Metazoa</taxon>
        <taxon>Ecdysozoa</taxon>
        <taxon>Arthropoda</taxon>
        <taxon>Hexapoda</taxon>
        <taxon>Insecta</taxon>
        <taxon>Pterygota</taxon>
        <taxon>Neoptera</taxon>
        <taxon>Endopterygota</taxon>
        <taxon>Diptera</taxon>
        <taxon>Brachycera</taxon>
        <taxon>Muscomorpha</taxon>
        <taxon>Ephydroidea</taxon>
        <taxon>Drosophilidae</taxon>
        <taxon>Drosophila</taxon>
        <taxon>Sophophora</taxon>
    </lineage>
</organism>
<dbReference type="Proteomes" id="UP000001819">
    <property type="component" value="Chromosome 3"/>
</dbReference>
<keyword evidence="6" id="KW-1015">Disulfide bond</keyword>
<evidence type="ECO:0000256" key="5">
    <source>
        <dbReference type="ARBA" id="ARBA00022825"/>
    </source>
</evidence>
<evidence type="ECO:0000256" key="1">
    <source>
        <dbReference type="ARBA" id="ARBA00004613"/>
    </source>
</evidence>
<dbReference type="GO" id="GO:0035008">
    <property type="term" value="P:positive regulation of melanization defense response"/>
    <property type="evidence" value="ECO:0007669"/>
    <property type="project" value="UniProtKB-ARBA"/>
</dbReference>
<evidence type="ECO:0000256" key="3">
    <source>
        <dbReference type="ARBA" id="ARBA00022670"/>
    </source>
</evidence>
<keyword evidence="5 7" id="KW-0720">Serine protease</keyword>
<keyword evidence="4 7" id="KW-0378">Hydrolase</keyword>
<dbReference type="InterPro" id="IPR001254">
    <property type="entry name" value="Trypsin_dom"/>
</dbReference>
<name>A0A6I8UWY6_DROPS</name>
<dbReference type="GO" id="GO:0160032">
    <property type="term" value="P:Toll receptor ligand protein activation cascade"/>
    <property type="evidence" value="ECO:0007669"/>
    <property type="project" value="UniProtKB-ARBA"/>
</dbReference>
<gene>
    <name evidence="10" type="primary">LOC4805502</name>
</gene>
<dbReference type="PANTHER" id="PTHR24258">
    <property type="entry name" value="SERINE PROTEASE-RELATED"/>
    <property type="match status" value="1"/>
</dbReference>
<dbReference type="SMART" id="SM00020">
    <property type="entry name" value="Tryp_SPc"/>
    <property type="match status" value="1"/>
</dbReference>
<dbReference type="InterPro" id="IPR018114">
    <property type="entry name" value="TRYPSIN_HIS"/>
</dbReference>
<keyword evidence="3 7" id="KW-0645">Protease</keyword>
<proteinExistence type="predicted"/>
<dbReference type="CDD" id="cd00190">
    <property type="entry name" value="Tryp_SPc"/>
    <property type="match status" value="1"/>
</dbReference>
<keyword evidence="2" id="KW-0964">Secreted</keyword>
<dbReference type="InterPro" id="IPR001314">
    <property type="entry name" value="Peptidase_S1A"/>
</dbReference>
<dbReference type="PROSITE" id="PS00134">
    <property type="entry name" value="TRYPSIN_HIS"/>
    <property type="match status" value="1"/>
</dbReference>
<keyword evidence="9" id="KW-1185">Reference proteome</keyword>
<accession>A0A6I8UWY6</accession>
<feature type="domain" description="Peptidase S1" evidence="8">
    <location>
        <begin position="134"/>
        <end position="386"/>
    </location>
</feature>
<dbReference type="InParanoid" id="A0A6I8UWY6"/>
<dbReference type="FunFam" id="2.40.10.10:FF:000015">
    <property type="entry name" value="Atrial natriuretic peptide-converting enzyme"/>
    <property type="match status" value="1"/>
</dbReference>
<evidence type="ECO:0000256" key="2">
    <source>
        <dbReference type="ARBA" id="ARBA00022525"/>
    </source>
</evidence>
<dbReference type="InterPro" id="IPR033116">
    <property type="entry name" value="TRYPSIN_SER"/>
</dbReference>
<dbReference type="PRINTS" id="PR00722">
    <property type="entry name" value="CHYMOTRYPSIN"/>
</dbReference>
<comment type="subcellular location">
    <subcellularLocation>
        <location evidence="1">Secreted</location>
    </subcellularLocation>
</comment>
<dbReference type="FunCoup" id="A0A6I8UWY6">
    <property type="interactions" value="5"/>
</dbReference>
<dbReference type="RefSeq" id="XP_001361896.4">
    <property type="nucleotide sequence ID" value="XM_001361859.4"/>
</dbReference>
<dbReference type="GO" id="GO:0005576">
    <property type="term" value="C:extracellular region"/>
    <property type="evidence" value="ECO:0007669"/>
    <property type="project" value="UniProtKB-SubCell"/>
</dbReference>
<evidence type="ECO:0000313" key="9">
    <source>
        <dbReference type="Proteomes" id="UP000001819"/>
    </source>
</evidence>
<dbReference type="AlphaFoldDB" id="A0A6I8UWY6"/>
<evidence type="ECO:0000259" key="8">
    <source>
        <dbReference type="PROSITE" id="PS50240"/>
    </source>
</evidence>
<dbReference type="GO" id="GO:0004252">
    <property type="term" value="F:serine-type endopeptidase activity"/>
    <property type="evidence" value="ECO:0007669"/>
    <property type="project" value="InterPro"/>
</dbReference>
<evidence type="ECO:0000256" key="6">
    <source>
        <dbReference type="ARBA" id="ARBA00023157"/>
    </source>
</evidence>
<reference evidence="9" key="1">
    <citation type="submission" date="2024-06" db="UniProtKB">
        <authorList>
            <consortium name="RefSeq"/>
        </authorList>
    </citation>
    <scope>NUCLEOTIDE SEQUENCE [LARGE SCALE GENOMIC DNA]</scope>
    <source>
        <strain evidence="9">MV2-25</strain>
    </source>
</reference>
<dbReference type="PROSITE" id="PS50240">
    <property type="entry name" value="TRYPSIN_DOM"/>
    <property type="match status" value="1"/>
</dbReference>
<dbReference type="InterPro" id="IPR043504">
    <property type="entry name" value="Peptidase_S1_PA_chymotrypsin"/>
</dbReference>